<organism evidence="2 3">
    <name type="scientific">Paenibacillus durus ATCC 35681</name>
    <dbReference type="NCBI Taxonomy" id="1333534"/>
    <lineage>
        <taxon>Bacteria</taxon>
        <taxon>Bacillati</taxon>
        <taxon>Bacillota</taxon>
        <taxon>Bacilli</taxon>
        <taxon>Bacillales</taxon>
        <taxon>Paenibacillaceae</taxon>
        <taxon>Paenibacillus</taxon>
    </lineage>
</organism>
<dbReference type="SUPFAM" id="SSF53448">
    <property type="entry name" value="Nucleotide-diphospho-sugar transferases"/>
    <property type="match status" value="1"/>
</dbReference>
<dbReference type="PATRIC" id="fig|1333534.5.peg.4354"/>
<evidence type="ECO:0000259" key="1">
    <source>
        <dbReference type="Pfam" id="PF00535"/>
    </source>
</evidence>
<dbReference type="Gene3D" id="3.90.550.10">
    <property type="entry name" value="Spore Coat Polysaccharide Biosynthesis Protein SpsA, Chain A"/>
    <property type="match status" value="1"/>
</dbReference>
<evidence type="ECO:0000313" key="3">
    <source>
        <dbReference type="Proteomes" id="UP000034189"/>
    </source>
</evidence>
<dbReference type="InterPro" id="IPR001173">
    <property type="entry name" value="Glyco_trans_2-like"/>
</dbReference>
<reference evidence="2 3" key="1">
    <citation type="submission" date="2015-03" db="EMBL/GenBank/DDBJ databases">
        <authorList>
            <person name="Abdul Halim M."/>
        </authorList>
    </citation>
    <scope>NUCLEOTIDE SEQUENCE [LARGE SCALE GENOMIC DNA]</scope>
    <source>
        <strain evidence="2 3">ATCC 35681</strain>
    </source>
</reference>
<dbReference type="Proteomes" id="UP000034189">
    <property type="component" value="Chromosome"/>
</dbReference>
<dbReference type="InterPro" id="IPR029044">
    <property type="entry name" value="Nucleotide-diphossugar_trans"/>
</dbReference>
<dbReference type="HOGENOM" id="CLU_033536_7_4_9"/>
<accession>A0A0F7FCH6</accession>
<keyword evidence="2" id="KW-0808">Transferase</keyword>
<protein>
    <submittedName>
        <fullName evidence="2">Glycosyl transferase family 2</fullName>
    </submittedName>
</protein>
<dbReference type="Pfam" id="PF00535">
    <property type="entry name" value="Glycos_transf_2"/>
    <property type="match status" value="1"/>
</dbReference>
<gene>
    <name evidence="2" type="ORF">VK70_19865</name>
</gene>
<name>A0A0F7FCH6_PAEDU</name>
<dbReference type="AlphaFoldDB" id="A0A0F7FCH6"/>
<dbReference type="PANTHER" id="PTHR48090">
    <property type="entry name" value="UNDECAPRENYL-PHOSPHATE 4-DEOXY-4-FORMAMIDO-L-ARABINOSE TRANSFERASE-RELATED"/>
    <property type="match status" value="1"/>
</dbReference>
<dbReference type="OrthoDB" id="9810303at2"/>
<dbReference type="EMBL" id="CP011114">
    <property type="protein sequence ID" value="AKG36510.1"/>
    <property type="molecule type" value="Genomic_DNA"/>
</dbReference>
<dbReference type="GO" id="GO:0016740">
    <property type="term" value="F:transferase activity"/>
    <property type="evidence" value="ECO:0007669"/>
    <property type="project" value="UniProtKB-KW"/>
</dbReference>
<evidence type="ECO:0000313" key="2">
    <source>
        <dbReference type="EMBL" id="AKG36510.1"/>
    </source>
</evidence>
<reference evidence="2 3" key="2">
    <citation type="journal article" date="2016" name="Genome Announc.">
        <title>Genome Sequence of a Gram-Positive Diazotroph, Paenibacillus durus Type Strain ATCC 35681.</title>
        <authorList>
            <person name="Halim M.A."/>
            <person name="Rahman A.Y."/>
            <person name="Sim K.S."/>
            <person name="Yam H.C."/>
            <person name="Rahim A.A."/>
            <person name="Ghazali A.H."/>
            <person name="Najimudin N."/>
        </authorList>
    </citation>
    <scope>NUCLEOTIDE SEQUENCE [LARGE SCALE GENOMIC DNA]</scope>
    <source>
        <strain evidence="2 3">ATCC 35681</strain>
    </source>
</reference>
<proteinExistence type="predicted"/>
<dbReference type="PANTHER" id="PTHR48090:SF7">
    <property type="entry name" value="RFBJ PROTEIN"/>
    <property type="match status" value="1"/>
</dbReference>
<feature type="domain" description="Glycosyltransferase 2-like" evidence="1">
    <location>
        <begin position="6"/>
        <end position="162"/>
    </location>
</feature>
<sequence>MKVLGIIPCYNEESNIKQLINELSAYSDQLDIIIINDCSKDKTSQLCKEENVNVIDLPCNLGIGGAVQTGYLYAKAKAYDIAVQIDGDGQHDPSYISELISPLVKGEADFSIGTRFLKREGFQSSGIRRVGIVYFSMLLRMLTKTQVSDPTSGFRACNKKIINFFAENYPTDYPEPESIMALSRNGYRITEVPVKMRERNGGKSSIRAFKSFYYMIKVTIAIVIDSTRKKQIN</sequence>
<dbReference type="InterPro" id="IPR050256">
    <property type="entry name" value="Glycosyltransferase_2"/>
</dbReference>
<dbReference type="CDD" id="cd04179">
    <property type="entry name" value="DPM_DPG-synthase_like"/>
    <property type="match status" value="1"/>
</dbReference>